<dbReference type="SUPFAM" id="SSF55874">
    <property type="entry name" value="ATPase domain of HSP90 chaperone/DNA topoisomerase II/histidine kinase"/>
    <property type="match status" value="1"/>
</dbReference>
<evidence type="ECO:0000313" key="1">
    <source>
        <dbReference type="EMBL" id="EIT69789.1"/>
    </source>
</evidence>
<keyword evidence="2" id="KW-1185">Reference proteome</keyword>
<name>I7ZD20_9GAMM</name>
<dbReference type="EMBL" id="AKGD01000002">
    <property type="protein sequence ID" value="EIT69789.1"/>
    <property type="molecule type" value="Genomic_DNA"/>
</dbReference>
<sequence length="65" mass="6527">MLGEGLEGTHKAQADGLGLGLFIAAELARAHEGRIDVDSGEAGTPFGLRFPVDAPVSAPLDAPGS</sequence>
<dbReference type="InterPro" id="IPR036890">
    <property type="entry name" value="HATPase_C_sf"/>
</dbReference>
<accession>I7ZD20</accession>
<comment type="caution">
    <text evidence="1">The sequence shown here is derived from an EMBL/GenBank/DDBJ whole genome shotgun (WGS) entry which is preliminary data.</text>
</comment>
<dbReference type="Proteomes" id="UP000003704">
    <property type="component" value="Unassembled WGS sequence"/>
</dbReference>
<reference evidence="1 2" key="1">
    <citation type="journal article" date="2012" name="J. Bacteriol.">
        <title>Genome Sequence of n-Alkane-Degrading Hydrocarboniphaga effusa Strain AP103T (ATCC BAA-332T).</title>
        <authorList>
            <person name="Chang H.K."/>
            <person name="Zylstra G.J."/>
            <person name="Chae J.C."/>
        </authorList>
    </citation>
    <scope>NUCLEOTIDE SEQUENCE [LARGE SCALE GENOMIC DNA]</scope>
    <source>
        <strain evidence="1 2">AP103</strain>
    </source>
</reference>
<keyword evidence="1" id="KW-0067">ATP-binding</keyword>
<gene>
    <name evidence="1" type="ORF">WQQ_33710</name>
</gene>
<evidence type="ECO:0000313" key="2">
    <source>
        <dbReference type="Proteomes" id="UP000003704"/>
    </source>
</evidence>
<dbReference type="GO" id="GO:0005524">
    <property type="term" value="F:ATP binding"/>
    <property type="evidence" value="ECO:0007669"/>
    <property type="project" value="UniProtKB-KW"/>
</dbReference>
<dbReference type="GO" id="GO:0016301">
    <property type="term" value="F:kinase activity"/>
    <property type="evidence" value="ECO:0007669"/>
    <property type="project" value="UniProtKB-KW"/>
</dbReference>
<dbReference type="Gene3D" id="3.30.565.10">
    <property type="entry name" value="Histidine kinase-like ATPase, C-terminal domain"/>
    <property type="match status" value="1"/>
</dbReference>
<dbReference type="OrthoDB" id="9776727at2"/>
<dbReference type="RefSeq" id="WP_007186310.1">
    <property type="nucleotide sequence ID" value="NZ_AKGD01000002.1"/>
</dbReference>
<keyword evidence="1" id="KW-0547">Nucleotide-binding</keyword>
<proteinExistence type="predicted"/>
<protein>
    <submittedName>
        <fullName evidence="1">GAF:ATP-binding region, ATPase-like:Histidine kinase A</fullName>
    </submittedName>
</protein>
<organism evidence="1 2">
    <name type="scientific">Hydrocarboniphaga effusa AP103</name>
    <dbReference type="NCBI Taxonomy" id="1172194"/>
    <lineage>
        <taxon>Bacteria</taxon>
        <taxon>Pseudomonadati</taxon>
        <taxon>Pseudomonadota</taxon>
        <taxon>Gammaproteobacteria</taxon>
        <taxon>Nevskiales</taxon>
        <taxon>Nevskiaceae</taxon>
        <taxon>Hydrocarboniphaga</taxon>
    </lineage>
</organism>
<dbReference type="AlphaFoldDB" id="I7ZD20"/>
<keyword evidence="1" id="KW-0418">Kinase</keyword>
<keyword evidence="1" id="KW-0808">Transferase</keyword>